<dbReference type="GO" id="GO:0005524">
    <property type="term" value="F:ATP binding"/>
    <property type="evidence" value="ECO:0007669"/>
    <property type="project" value="UniProtKB-KW"/>
</dbReference>
<comment type="subcellular location">
    <subcellularLocation>
        <location evidence="1">Cytoplasm</location>
    </subcellularLocation>
</comment>
<dbReference type="Proteomes" id="UP000004358">
    <property type="component" value="Unassembled WGS sequence"/>
</dbReference>
<dbReference type="Pfam" id="PF02367">
    <property type="entry name" value="TsaE"/>
    <property type="match status" value="1"/>
</dbReference>
<evidence type="ECO:0000256" key="6">
    <source>
        <dbReference type="ARBA" id="ARBA00022723"/>
    </source>
</evidence>
<evidence type="ECO:0000313" key="12">
    <source>
        <dbReference type="Proteomes" id="UP000004358"/>
    </source>
</evidence>
<evidence type="ECO:0000256" key="7">
    <source>
        <dbReference type="ARBA" id="ARBA00022741"/>
    </source>
</evidence>
<dbReference type="AlphaFoldDB" id="A4A0I3"/>
<comment type="caution">
    <text evidence="11">The sequence shown here is derived from an EMBL/GenBank/DDBJ whole genome shotgun (WGS) entry which is preliminary data.</text>
</comment>
<dbReference type="eggNOG" id="COG0802">
    <property type="taxonomic scope" value="Bacteria"/>
</dbReference>
<dbReference type="Gene3D" id="3.40.50.300">
    <property type="entry name" value="P-loop containing nucleotide triphosphate hydrolases"/>
    <property type="match status" value="1"/>
</dbReference>
<dbReference type="GO" id="GO:0005737">
    <property type="term" value="C:cytoplasm"/>
    <property type="evidence" value="ECO:0007669"/>
    <property type="project" value="UniProtKB-SubCell"/>
</dbReference>
<evidence type="ECO:0000256" key="2">
    <source>
        <dbReference type="ARBA" id="ARBA00007599"/>
    </source>
</evidence>
<dbReference type="SUPFAM" id="SSF52540">
    <property type="entry name" value="P-loop containing nucleoside triphosphate hydrolases"/>
    <property type="match status" value="1"/>
</dbReference>
<keyword evidence="9" id="KW-0460">Magnesium</keyword>
<proteinExistence type="inferred from homology"/>
<dbReference type="STRING" id="314230.DSM3645_25577"/>
<dbReference type="InterPro" id="IPR003442">
    <property type="entry name" value="T6A_TsaE"/>
</dbReference>
<sequence>MNDVANRQIELKLSSEVDTDRLGLLLAELLPDGTTIALLGTLGAGKTRLVKAIAAACEIDPQTVISPTFVLVQEYDAKRQLYHMDAYRIKDDDEFLELGPEEYFNSEGLTFVEWADRVVGCMPRSYVEIEIFVTGETERRVTIAAQGKAPADWITQLATRYASSAS</sequence>
<evidence type="ECO:0000256" key="10">
    <source>
        <dbReference type="ARBA" id="ARBA00032441"/>
    </source>
</evidence>
<dbReference type="NCBIfam" id="TIGR00150">
    <property type="entry name" value="T6A_YjeE"/>
    <property type="match status" value="1"/>
</dbReference>
<keyword evidence="4" id="KW-0963">Cytoplasm</keyword>
<reference evidence="11 12" key="1">
    <citation type="submission" date="2006-02" db="EMBL/GenBank/DDBJ databases">
        <authorList>
            <person name="Amann R."/>
            <person name="Ferriera S."/>
            <person name="Johnson J."/>
            <person name="Kravitz S."/>
            <person name="Halpern A."/>
            <person name="Remington K."/>
            <person name="Beeson K."/>
            <person name="Tran B."/>
            <person name="Rogers Y.-H."/>
            <person name="Friedman R."/>
            <person name="Venter J.C."/>
        </authorList>
    </citation>
    <scope>NUCLEOTIDE SEQUENCE [LARGE SCALE GENOMIC DNA]</scope>
    <source>
        <strain evidence="11 12">DSM 3645</strain>
    </source>
</reference>
<evidence type="ECO:0000256" key="9">
    <source>
        <dbReference type="ARBA" id="ARBA00022842"/>
    </source>
</evidence>
<evidence type="ECO:0000256" key="4">
    <source>
        <dbReference type="ARBA" id="ARBA00022490"/>
    </source>
</evidence>
<dbReference type="GO" id="GO:0046872">
    <property type="term" value="F:metal ion binding"/>
    <property type="evidence" value="ECO:0007669"/>
    <property type="project" value="UniProtKB-KW"/>
</dbReference>
<gene>
    <name evidence="11" type="ORF">DSM3645_25577</name>
</gene>
<keyword evidence="7" id="KW-0547">Nucleotide-binding</keyword>
<organism evidence="11 12">
    <name type="scientific">Blastopirellula marina DSM 3645</name>
    <dbReference type="NCBI Taxonomy" id="314230"/>
    <lineage>
        <taxon>Bacteria</taxon>
        <taxon>Pseudomonadati</taxon>
        <taxon>Planctomycetota</taxon>
        <taxon>Planctomycetia</taxon>
        <taxon>Pirellulales</taxon>
        <taxon>Pirellulaceae</taxon>
        <taxon>Blastopirellula</taxon>
    </lineage>
</organism>
<dbReference type="EMBL" id="AANZ01000028">
    <property type="protein sequence ID" value="EAQ77803.1"/>
    <property type="molecule type" value="Genomic_DNA"/>
</dbReference>
<dbReference type="InterPro" id="IPR027417">
    <property type="entry name" value="P-loop_NTPase"/>
</dbReference>
<evidence type="ECO:0000256" key="8">
    <source>
        <dbReference type="ARBA" id="ARBA00022840"/>
    </source>
</evidence>
<accession>A4A0I3</accession>
<evidence type="ECO:0000256" key="1">
    <source>
        <dbReference type="ARBA" id="ARBA00004496"/>
    </source>
</evidence>
<dbReference type="PANTHER" id="PTHR33540">
    <property type="entry name" value="TRNA THREONYLCARBAMOYLADENOSINE BIOSYNTHESIS PROTEIN TSAE"/>
    <property type="match status" value="1"/>
</dbReference>
<protein>
    <recommendedName>
        <fullName evidence="3">tRNA threonylcarbamoyladenosine biosynthesis protein TsaE</fullName>
    </recommendedName>
    <alternativeName>
        <fullName evidence="10">t(6)A37 threonylcarbamoyladenosine biosynthesis protein TsaE</fullName>
    </alternativeName>
</protein>
<keyword evidence="5" id="KW-0819">tRNA processing</keyword>
<comment type="similarity">
    <text evidence="2">Belongs to the TsaE family.</text>
</comment>
<dbReference type="OrthoDB" id="9815896at2"/>
<keyword evidence="8" id="KW-0067">ATP-binding</keyword>
<name>A4A0I3_9BACT</name>
<keyword evidence="6" id="KW-0479">Metal-binding</keyword>
<evidence type="ECO:0000313" key="11">
    <source>
        <dbReference type="EMBL" id="EAQ77803.1"/>
    </source>
</evidence>
<dbReference type="HOGENOM" id="CLU_087829_4_0_0"/>
<dbReference type="PANTHER" id="PTHR33540:SF2">
    <property type="entry name" value="TRNA THREONYLCARBAMOYLADENOSINE BIOSYNTHESIS PROTEIN TSAE"/>
    <property type="match status" value="1"/>
</dbReference>
<dbReference type="GO" id="GO:0002949">
    <property type="term" value="P:tRNA threonylcarbamoyladenosine modification"/>
    <property type="evidence" value="ECO:0007669"/>
    <property type="project" value="InterPro"/>
</dbReference>
<dbReference type="RefSeq" id="WP_002653010.1">
    <property type="nucleotide sequence ID" value="NZ_CH672376.1"/>
</dbReference>
<evidence type="ECO:0000256" key="5">
    <source>
        <dbReference type="ARBA" id="ARBA00022694"/>
    </source>
</evidence>
<evidence type="ECO:0000256" key="3">
    <source>
        <dbReference type="ARBA" id="ARBA00019010"/>
    </source>
</evidence>